<dbReference type="VEuPathDB" id="FungiDB:F9C07_9752"/>
<evidence type="ECO:0000313" key="1">
    <source>
        <dbReference type="EMBL" id="KAB8248758.1"/>
    </source>
</evidence>
<name>A0A5N6H3F0_ASPFL</name>
<sequence>MTEPWGVQVSYCTGVARRVLLRITVAHLLRTFFNSPDEHIDEFERQLRESSRSVQAIHSWIKGLPQKSGQQILGIIRTILNTLKPTGLDPTGKYLCVAWPFDGDTTRCLKVPLGGRNSWVKILEDSHDTATFAYITMECLEAKHVQCKAAREARHEDICLLETTVTRAVRDRPDPWSLKHEEVYFFAKLDSSFWVKVQREHKDGPASLVEMMPLDNLSHDLRQWFRSQEKQQQGRLRECPKARDESETVYVSSARRNH</sequence>
<dbReference type="EMBL" id="ML734577">
    <property type="protein sequence ID" value="KAB8248758.1"/>
    <property type="molecule type" value="Genomic_DNA"/>
</dbReference>
<dbReference type="VEuPathDB" id="FungiDB:AFLA_012501"/>
<accession>A0A5N6H3F0</accession>
<dbReference type="Proteomes" id="UP000325434">
    <property type="component" value="Unassembled WGS sequence"/>
</dbReference>
<gene>
    <name evidence="1" type="ORF">BDV35DRAFT_403137</name>
</gene>
<organism evidence="1">
    <name type="scientific">Aspergillus flavus</name>
    <dbReference type="NCBI Taxonomy" id="5059"/>
    <lineage>
        <taxon>Eukaryota</taxon>
        <taxon>Fungi</taxon>
        <taxon>Dikarya</taxon>
        <taxon>Ascomycota</taxon>
        <taxon>Pezizomycotina</taxon>
        <taxon>Eurotiomycetes</taxon>
        <taxon>Eurotiomycetidae</taxon>
        <taxon>Eurotiales</taxon>
        <taxon>Aspergillaceae</taxon>
        <taxon>Aspergillus</taxon>
        <taxon>Aspergillus subgen. Circumdati</taxon>
    </lineage>
</organism>
<protein>
    <submittedName>
        <fullName evidence="1">Uncharacterized protein</fullName>
    </submittedName>
</protein>
<reference evidence="1" key="1">
    <citation type="submission" date="2019-04" db="EMBL/GenBank/DDBJ databases">
        <title>Friends and foes A comparative genomics study of 23 Aspergillus species from section Flavi.</title>
        <authorList>
            <consortium name="DOE Joint Genome Institute"/>
            <person name="Kjaerbolling I."/>
            <person name="Vesth T."/>
            <person name="Frisvad J.C."/>
            <person name="Nybo J.L."/>
            <person name="Theobald S."/>
            <person name="Kildgaard S."/>
            <person name="Isbrandt T."/>
            <person name="Kuo A."/>
            <person name="Sato A."/>
            <person name="Lyhne E.K."/>
            <person name="Kogle M.E."/>
            <person name="Wiebenga A."/>
            <person name="Kun R.S."/>
            <person name="Lubbers R.J."/>
            <person name="Makela M.R."/>
            <person name="Barry K."/>
            <person name="Chovatia M."/>
            <person name="Clum A."/>
            <person name="Daum C."/>
            <person name="Haridas S."/>
            <person name="He G."/>
            <person name="LaButti K."/>
            <person name="Lipzen A."/>
            <person name="Mondo S."/>
            <person name="Riley R."/>
            <person name="Salamov A."/>
            <person name="Simmons B.A."/>
            <person name="Magnuson J.K."/>
            <person name="Henrissat B."/>
            <person name="Mortensen U.H."/>
            <person name="Larsen T.O."/>
            <person name="Devries R.P."/>
            <person name="Grigoriev I.V."/>
            <person name="Machida M."/>
            <person name="Baker S.E."/>
            <person name="Andersen M.R."/>
        </authorList>
    </citation>
    <scope>NUCLEOTIDE SEQUENCE [LARGE SCALE GENOMIC DNA]</scope>
    <source>
        <strain evidence="1">CBS 121.62</strain>
    </source>
</reference>
<proteinExistence type="predicted"/>
<dbReference type="AlphaFoldDB" id="A0A5N6H3F0"/>